<keyword evidence="1" id="KW-0812">Transmembrane</keyword>
<evidence type="ECO:0000313" key="3">
    <source>
        <dbReference type="EMBL" id="MFC3457331.1"/>
    </source>
</evidence>
<proteinExistence type="predicted"/>
<name>A0ABV7PDT6_9BURK</name>
<evidence type="ECO:0000259" key="2">
    <source>
        <dbReference type="Pfam" id="PF07811"/>
    </source>
</evidence>
<dbReference type="EMBL" id="JBHRVV010000001">
    <property type="protein sequence ID" value="MFC3457331.1"/>
    <property type="molecule type" value="Genomic_DNA"/>
</dbReference>
<evidence type="ECO:0000256" key="1">
    <source>
        <dbReference type="SAM" id="Phobius"/>
    </source>
</evidence>
<organism evidence="3 4">
    <name type="scientific">Massilia haematophila</name>
    <dbReference type="NCBI Taxonomy" id="457923"/>
    <lineage>
        <taxon>Bacteria</taxon>
        <taxon>Pseudomonadati</taxon>
        <taxon>Pseudomonadota</taxon>
        <taxon>Betaproteobacteria</taxon>
        <taxon>Burkholderiales</taxon>
        <taxon>Oxalobacteraceae</taxon>
        <taxon>Telluria group</taxon>
        <taxon>Massilia</taxon>
    </lineage>
</organism>
<keyword evidence="1" id="KW-1133">Transmembrane helix</keyword>
<protein>
    <submittedName>
        <fullName evidence="3">Pilus assembly protein</fullName>
    </submittedName>
</protein>
<accession>A0ABV7PDT6</accession>
<feature type="domain" description="TadE-like" evidence="2">
    <location>
        <begin position="15"/>
        <end position="56"/>
    </location>
</feature>
<keyword evidence="4" id="KW-1185">Reference proteome</keyword>
<comment type="caution">
    <text evidence="3">The sequence shown here is derived from an EMBL/GenBank/DDBJ whole genome shotgun (WGS) entry which is preliminary data.</text>
</comment>
<dbReference type="Pfam" id="PF07811">
    <property type="entry name" value="TadE"/>
    <property type="match status" value="1"/>
</dbReference>
<sequence length="167" mass="18273">MTGLYRSISVRRQDGSVAVEAAIIITLILVPLLAFILFFGRYFWYYTVAQKAVHDASLAMATLPLAHIRAGGAEDLAERIIGWETEDFDEMTRATLAPAVDCWYRFPASATTLTRLSCNNATLTPVDVRASLVMTVSDPFLAPFTGPVAGLDGLPIITQVSMRYVGR</sequence>
<keyword evidence="1" id="KW-0472">Membrane</keyword>
<dbReference type="Proteomes" id="UP001595665">
    <property type="component" value="Unassembled WGS sequence"/>
</dbReference>
<dbReference type="InterPro" id="IPR012495">
    <property type="entry name" value="TadE-like_dom"/>
</dbReference>
<dbReference type="RefSeq" id="WP_312550529.1">
    <property type="nucleotide sequence ID" value="NZ_JBHRVV010000001.1"/>
</dbReference>
<feature type="transmembrane region" description="Helical" evidence="1">
    <location>
        <begin position="21"/>
        <end position="44"/>
    </location>
</feature>
<reference evidence="4" key="1">
    <citation type="journal article" date="2019" name="Int. J. Syst. Evol. Microbiol.">
        <title>The Global Catalogue of Microorganisms (GCM) 10K type strain sequencing project: providing services to taxonomists for standard genome sequencing and annotation.</title>
        <authorList>
            <consortium name="The Broad Institute Genomics Platform"/>
            <consortium name="The Broad Institute Genome Sequencing Center for Infectious Disease"/>
            <person name="Wu L."/>
            <person name="Ma J."/>
        </authorList>
    </citation>
    <scope>NUCLEOTIDE SEQUENCE [LARGE SCALE GENOMIC DNA]</scope>
    <source>
        <strain evidence="4">CCM 7480</strain>
    </source>
</reference>
<evidence type="ECO:0000313" key="4">
    <source>
        <dbReference type="Proteomes" id="UP001595665"/>
    </source>
</evidence>
<gene>
    <name evidence="3" type="ORF">ACFOPH_03600</name>
</gene>